<dbReference type="EMBL" id="MHQM01000018">
    <property type="protein sequence ID" value="OHA03859.1"/>
    <property type="molecule type" value="Genomic_DNA"/>
</dbReference>
<dbReference type="STRING" id="1802274.A3J58_02380"/>
<name>A0A1G2KZJ8_9BACT</name>
<dbReference type="AlphaFoldDB" id="A0A1G2KZJ8"/>
<organism evidence="2 3">
    <name type="scientific">Candidatus Sungbacteria bacterium RIFCSPHIGHO2_02_FULL_52_23</name>
    <dbReference type="NCBI Taxonomy" id="1802274"/>
    <lineage>
        <taxon>Bacteria</taxon>
        <taxon>Candidatus Sungiibacteriota</taxon>
    </lineage>
</organism>
<evidence type="ECO:0000256" key="1">
    <source>
        <dbReference type="SAM" id="Phobius"/>
    </source>
</evidence>
<feature type="transmembrane region" description="Helical" evidence="1">
    <location>
        <begin position="259"/>
        <end position="277"/>
    </location>
</feature>
<keyword evidence="1" id="KW-1133">Transmembrane helix</keyword>
<protein>
    <submittedName>
        <fullName evidence="2">Uncharacterized protein</fullName>
    </submittedName>
</protein>
<gene>
    <name evidence="2" type="ORF">A3J58_02380</name>
</gene>
<keyword evidence="1" id="KW-0472">Membrane</keyword>
<feature type="transmembrane region" description="Helical" evidence="1">
    <location>
        <begin position="219"/>
        <end position="238"/>
    </location>
</feature>
<dbReference type="Proteomes" id="UP000178510">
    <property type="component" value="Unassembled WGS sequence"/>
</dbReference>
<evidence type="ECO:0000313" key="3">
    <source>
        <dbReference type="Proteomes" id="UP000178510"/>
    </source>
</evidence>
<keyword evidence="1" id="KW-0812">Transmembrane</keyword>
<proteinExistence type="predicted"/>
<feature type="transmembrane region" description="Helical" evidence="1">
    <location>
        <begin position="156"/>
        <end position="177"/>
    </location>
</feature>
<accession>A0A1G2KZJ8</accession>
<reference evidence="2 3" key="1">
    <citation type="journal article" date="2016" name="Nat. Commun.">
        <title>Thousands of microbial genomes shed light on interconnected biogeochemical processes in an aquifer system.</title>
        <authorList>
            <person name="Anantharaman K."/>
            <person name="Brown C.T."/>
            <person name="Hug L.A."/>
            <person name="Sharon I."/>
            <person name="Castelle C.J."/>
            <person name="Probst A.J."/>
            <person name="Thomas B.C."/>
            <person name="Singh A."/>
            <person name="Wilkins M.J."/>
            <person name="Karaoz U."/>
            <person name="Brodie E.L."/>
            <person name="Williams K.H."/>
            <person name="Hubbard S.S."/>
            <person name="Banfield J.F."/>
        </authorList>
    </citation>
    <scope>NUCLEOTIDE SEQUENCE [LARGE SCALE GENOMIC DNA]</scope>
</reference>
<evidence type="ECO:0000313" key="2">
    <source>
        <dbReference type="EMBL" id="OHA03859.1"/>
    </source>
</evidence>
<sequence>MEEEVDNLRLRQTFTKQFNFPWDGFTDPVNFSDSIGFFIFKADPKKEGFTSLFKIYIKNNDLDNAAPLKSIIISASYGKSEKGGVVAASTAWKRGKFWPIDLISEGDFFYDVEKNKFYLDRNRAGEISGSRVLQIVDQWHIKPTKKFAGLWLRIKLLWFHMVLTSAFRFLFWLFAWLQYFISGESVHIYAGEEEWQRHAESKVLHVSKEKPINIFGYEVQQWIAVLYCMLYLIAYILFYRSSYRPSVLIGIFKNNFLTLAYVIFSLGLANTILPSLLKPTKTINQQLLKILQHRYGRYAFKQIKI</sequence>
<comment type="caution">
    <text evidence="2">The sequence shown here is derived from an EMBL/GenBank/DDBJ whole genome shotgun (WGS) entry which is preliminary data.</text>
</comment>